<accession>A0A072PDL2</accession>
<dbReference type="GeneID" id="25280794"/>
<dbReference type="HOGENOM" id="CLU_1129070_0_0_1"/>
<gene>
    <name evidence="2" type="ORF">A1O9_05873</name>
</gene>
<sequence>MAGLLAVSGGYIAALEKRLLETELALFDALQLLSLQPSSLDGRVADAETAKERQYNVDTNKVITKQNINQTKAEKVAEWERLPIRTSSQQTEWLNDRLSLVGLLAEKSAQQQPSSKKRPQVQRSASSSDLQQQPFLPTGFTHNQDTGSYASPGGTSDGSATRDSNTMMPPPARPVNIGKSFTSSPESVSSTSFVAYRAPTQPPETWRNLPPVNATTTQPSWLPLQDPDQSHRRSTSAEGNNANSPAGGQTLGGSSRAQQLSSSQWRRFF</sequence>
<proteinExistence type="predicted"/>
<protein>
    <submittedName>
        <fullName evidence="2">Uncharacterized protein</fullName>
    </submittedName>
</protein>
<keyword evidence="3" id="KW-1185">Reference proteome</keyword>
<evidence type="ECO:0000313" key="3">
    <source>
        <dbReference type="Proteomes" id="UP000027920"/>
    </source>
</evidence>
<dbReference type="OrthoDB" id="3862662at2759"/>
<feature type="compositionally biased region" description="Polar residues" evidence="1">
    <location>
        <begin position="121"/>
        <end position="167"/>
    </location>
</feature>
<feature type="region of interest" description="Disordered" evidence="1">
    <location>
        <begin position="107"/>
        <end position="186"/>
    </location>
</feature>
<organism evidence="2 3">
    <name type="scientific">Exophiala aquamarina CBS 119918</name>
    <dbReference type="NCBI Taxonomy" id="1182545"/>
    <lineage>
        <taxon>Eukaryota</taxon>
        <taxon>Fungi</taxon>
        <taxon>Dikarya</taxon>
        <taxon>Ascomycota</taxon>
        <taxon>Pezizomycotina</taxon>
        <taxon>Eurotiomycetes</taxon>
        <taxon>Chaetothyriomycetidae</taxon>
        <taxon>Chaetothyriales</taxon>
        <taxon>Herpotrichiellaceae</taxon>
        <taxon>Exophiala</taxon>
    </lineage>
</organism>
<feature type="compositionally biased region" description="Polar residues" evidence="1">
    <location>
        <begin position="236"/>
        <end position="269"/>
    </location>
</feature>
<dbReference type="EMBL" id="AMGV01000004">
    <property type="protein sequence ID" value="KEF57951.1"/>
    <property type="molecule type" value="Genomic_DNA"/>
</dbReference>
<name>A0A072PDL2_9EURO</name>
<comment type="caution">
    <text evidence="2">The sequence shown here is derived from an EMBL/GenBank/DDBJ whole genome shotgun (WGS) entry which is preliminary data.</text>
</comment>
<evidence type="ECO:0000256" key="1">
    <source>
        <dbReference type="SAM" id="MobiDB-lite"/>
    </source>
</evidence>
<reference evidence="2 3" key="1">
    <citation type="submission" date="2013-03" db="EMBL/GenBank/DDBJ databases">
        <title>The Genome Sequence of Exophiala aquamarina CBS 119918.</title>
        <authorList>
            <consortium name="The Broad Institute Genomics Platform"/>
            <person name="Cuomo C."/>
            <person name="de Hoog S."/>
            <person name="Gorbushina A."/>
            <person name="Walker B."/>
            <person name="Young S.K."/>
            <person name="Zeng Q."/>
            <person name="Gargeya S."/>
            <person name="Fitzgerald M."/>
            <person name="Haas B."/>
            <person name="Abouelleil A."/>
            <person name="Allen A.W."/>
            <person name="Alvarado L."/>
            <person name="Arachchi H.M."/>
            <person name="Berlin A.M."/>
            <person name="Chapman S.B."/>
            <person name="Gainer-Dewar J."/>
            <person name="Goldberg J."/>
            <person name="Griggs A."/>
            <person name="Gujja S."/>
            <person name="Hansen M."/>
            <person name="Howarth C."/>
            <person name="Imamovic A."/>
            <person name="Ireland A."/>
            <person name="Larimer J."/>
            <person name="McCowan C."/>
            <person name="Murphy C."/>
            <person name="Pearson M."/>
            <person name="Poon T.W."/>
            <person name="Priest M."/>
            <person name="Roberts A."/>
            <person name="Saif S."/>
            <person name="Shea T."/>
            <person name="Sisk P."/>
            <person name="Sykes S."/>
            <person name="Wortman J."/>
            <person name="Nusbaum C."/>
            <person name="Birren B."/>
        </authorList>
    </citation>
    <scope>NUCLEOTIDE SEQUENCE [LARGE SCALE GENOMIC DNA]</scope>
    <source>
        <strain evidence="2 3">CBS 119918</strain>
    </source>
</reference>
<dbReference type="VEuPathDB" id="FungiDB:A1O9_05873"/>
<dbReference type="AlphaFoldDB" id="A0A072PDL2"/>
<evidence type="ECO:0000313" key="2">
    <source>
        <dbReference type="EMBL" id="KEF57951.1"/>
    </source>
</evidence>
<dbReference type="RefSeq" id="XP_013260541.1">
    <property type="nucleotide sequence ID" value="XM_013405087.1"/>
</dbReference>
<feature type="region of interest" description="Disordered" evidence="1">
    <location>
        <begin position="199"/>
        <end position="269"/>
    </location>
</feature>
<dbReference type="Proteomes" id="UP000027920">
    <property type="component" value="Unassembled WGS sequence"/>
</dbReference>